<reference evidence="4" key="1">
    <citation type="submission" date="2016-12" db="EMBL/GenBank/DDBJ databases">
        <authorList>
            <person name="Rodrigo-Torres L."/>
            <person name="Arahal R.D."/>
            <person name="Lucena T."/>
        </authorList>
    </citation>
    <scope>NUCLEOTIDE SEQUENCE [LARGE SCALE GENOMIC DNA]</scope>
</reference>
<dbReference type="AlphaFoldDB" id="A0A1M7YYS2"/>
<dbReference type="EMBL" id="FRFG01000047">
    <property type="protein sequence ID" value="SHO57735.1"/>
    <property type="molecule type" value="Genomic_DNA"/>
</dbReference>
<accession>A0A1M7YYS2</accession>
<protein>
    <submittedName>
        <fullName evidence="3">MAC/Perforin domain protein</fullName>
    </submittedName>
</protein>
<organism evidence="3 4">
    <name type="scientific">Vibrio quintilis</name>
    <dbReference type="NCBI Taxonomy" id="1117707"/>
    <lineage>
        <taxon>Bacteria</taxon>
        <taxon>Pseudomonadati</taxon>
        <taxon>Pseudomonadota</taxon>
        <taxon>Gammaproteobacteria</taxon>
        <taxon>Vibrionales</taxon>
        <taxon>Vibrionaceae</taxon>
        <taxon>Vibrio</taxon>
    </lineage>
</organism>
<name>A0A1M7YYS2_9VIBR</name>
<evidence type="ECO:0000313" key="4">
    <source>
        <dbReference type="Proteomes" id="UP000184600"/>
    </source>
</evidence>
<dbReference type="Proteomes" id="UP000184600">
    <property type="component" value="Unassembled WGS sequence"/>
</dbReference>
<dbReference type="Pfam" id="PF22356">
    <property type="entry name" value="MACPF_b-prism"/>
    <property type="match status" value="1"/>
</dbReference>
<keyword evidence="4" id="KW-1185">Reference proteome</keyword>
<evidence type="ECO:0000259" key="2">
    <source>
        <dbReference type="PROSITE" id="PS51498"/>
    </source>
</evidence>
<dbReference type="OrthoDB" id="6463208at2"/>
<dbReference type="PROSITE" id="PS51412">
    <property type="entry name" value="MACPF_2"/>
    <property type="match status" value="1"/>
</dbReference>
<feature type="domain" description="MACPF" evidence="1">
    <location>
        <begin position="32"/>
        <end position="346"/>
    </location>
</feature>
<evidence type="ECO:0000313" key="3">
    <source>
        <dbReference type="EMBL" id="SHO57735.1"/>
    </source>
</evidence>
<evidence type="ECO:0000259" key="1">
    <source>
        <dbReference type="PROSITE" id="PS51412"/>
    </source>
</evidence>
<sequence>MTISIVDEAREVALKIGHITPNIQKNSELQLLRFGQELTEDYLIGVEAIGAGYDIFGKYASTDSIKTQLFDWRKDKKKPVMFKKDCVIPESLDVQQHDTASYHNFVGSNITKYQASVSASAKIEGAYNLFSGSIQNDFRSQSTREAENEFSRVQQSIELWSLKVNPDYNSLRNLLLDHVRKSIDEASDKVAFAKLFDTYGSHFLSGAIMGGRAISSSSTNKVSVDESFSNETLAKVYYQSLTGQLSAESKLKYENSLHSFQKNSETNTFVQGGNGVAASKVFSGNKIDFDAWAATVATSPDFVNITDNAPFTGIWELCRDNQQKQDMQDFFEQVWGPAESKKRQILAAYIDSLKVIYGDRSTIQPPPGYTKIPLDLNKGAGGEWIYLCYHKHELTSELDSQNPDCITDITTIRGKGAPVPAGFKKIDVDLNKGAGGEYIYLCYRKQEYTDSLAIKDVMVISGSNSDLEAPYDFTKVDQDLNQGAHGNYIYVCYSQMA</sequence>
<dbReference type="RefSeq" id="WP_083601699.1">
    <property type="nucleotide sequence ID" value="NZ_AP024898.1"/>
</dbReference>
<dbReference type="Gene3D" id="2.100.10.50">
    <property type="match status" value="1"/>
</dbReference>
<dbReference type="InterPro" id="IPR023341">
    <property type="entry name" value="MABP"/>
</dbReference>
<gene>
    <name evidence="3" type="ORF">VQ7734_03505</name>
</gene>
<feature type="domain" description="MABP" evidence="2">
    <location>
        <begin position="347"/>
        <end position="497"/>
    </location>
</feature>
<dbReference type="PROSITE" id="PS51498">
    <property type="entry name" value="MABP"/>
    <property type="match status" value="1"/>
</dbReference>
<dbReference type="Pfam" id="PF01823">
    <property type="entry name" value="MACPF"/>
    <property type="match status" value="1"/>
</dbReference>
<dbReference type="InterPro" id="IPR020864">
    <property type="entry name" value="MACPF"/>
</dbReference>
<proteinExistence type="predicted"/>
<dbReference type="GO" id="GO:0005737">
    <property type="term" value="C:cytoplasm"/>
    <property type="evidence" value="ECO:0007669"/>
    <property type="project" value="UniProtKB-ARBA"/>
</dbReference>
<dbReference type="STRING" id="1117707.VQ7734_03505"/>